<sequence>MAAAADISELNEEFLYCARIGELEEMVQWLDAGAMIDAVGSGGNTALHMACANGHTDCVKKLLERGADPSIANASGNTPMHYAAQQEQSACLALLCSEEKIDVLTKNEFGRSILTEAIATGNGQIATIALEHGSATEERLIDGINKCSDDEEVIHKMFLFTNKDKNELPPLFIRELVITKKVDETFDSAAGDRTGLGVWSASLILARWLLSMKDNFMQNKKELTCIELGAGCGVPGLALAAAIPEIKVALTDFSEDALKNAKFNAEKNAQIYDWKGSIENNLQFENKLAVAQLDWFSHHQEIKQCDLIIGADLVYSPTLVPALTRTISTFTSDFFYVAPAHGRAGADHFLNVALPEAGFIFHHVEPAPAAFLSSPLTDNGDDDPFLLYFPDILTSSFLLHRFSKTKKTTVSSTTTGETVGEEDDGMKNSEKKNIIITEQQHHQDDASTVASGSL</sequence>
<dbReference type="EMBL" id="HBIJ01000655">
    <property type="protein sequence ID" value="CAE0359765.1"/>
    <property type="molecule type" value="Transcribed_RNA"/>
</dbReference>
<dbReference type="InterPro" id="IPR019410">
    <property type="entry name" value="Methyltransf_16"/>
</dbReference>
<dbReference type="Pfam" id="PF10294">
    <property type="entry name" value="Methyltransf_16"/>
    <property type="match status" value="1"/>
</dbReference>
<accession>A0A7S3NGL5</accession>
<dbReference type="PROSITE" id="PS50297">
    <property type="entry name" value="ANK_REP_REGION"/>
    <property type="match status" value="1"/>
</dbReference>
<dbReference type="SUPFAM" id="SSF48403">
    <property type="entry name" value="Ankyrin repeat"/>
    <property type="match status" value="1"/>
</dbReference>
<evidence type="ECO:0000256" key="2">
    <source>
        <dbReference type="SAM" id="MobiDB-lite"/>
    </source>
</evidence>
<evidence type="ECO:0008006" key="4">
    <source>
        <dbReference type="Google" id="ProtNLM"/>
    </source>
</evidence>
<feature type="repeat" description="ANK" evidence="1">
    <location>
        <begin position="42"/>
        <end position="74"/>
    </location>
</feature>
<protein>
    <recommendedName>
        <fullName evidence="4">Methyltransferase small domain-containing protein</fullName>
    </recommendedName>
</protein>
<dbReference type="SUPFAM" id="SSF53335">
    <property type="entry name" value="S-adenosyl-L-methionine-dependent methyltransferases"/>
    <property type="match status" value="1"/>
</dbReference>
<dbReference type="Gene3D" id="1.25.40.20">
    <property type="entry name" value="Ankyrin repeat-containing domain"/>
    <property type="match status" value="1"/>
</dbReference>
<name>A0A7S3NGL5_9STRA</name>
<reference evidence="3" key="1">
    <citation type="submission" date="2021-01" db="EMBL/GenBank/DDBJ databases">
        <authorList>
            <person name="Corre E."/>
            <person name="Pelletier E."/>
            <person name="Niang G."/>
            <person name="Scheremetjew M."/>
            <person name="Finn R."/>
            <person name="Kale V."/>
            <person name="Holt S."/>
            <person name="Cochrane G."/>
            <person name="Meng A."/>
            <person name="Brown T."/>
            <person name="Cohen L."/>
        </authorList>
    </citation>
    <scope>NUCLEOTIDE SEQUENCE</scope>
    <source>
        <strain evidence="3">CCMP1510</strain>
    </source>
</reference>
<evidence type="ECO:0000256" key="1">
    <source>
        <dbReference type="PROSITE-ProRule" id="PRU00023"/>
    </source>
</evidence>
<proteinExistence type="predicted"/>
<dbReference type="PROSITE" id="PS50088">
    <property type="entry name" value="ANK_REPEAT"/>
    <property type="match status" value="1"/>
</dbReference>
<feature type="region of interest" description="Disordered" evidence="2">
    <location>
        <begin position="410"/>
        <end position="454"/>
    </location>
</feature>
<dbReference type="Pfam" id="PF12796">
    <property type="entry name" value="Ank_2"/>
    <property type="match status" value="1"/>
</dbReference>
<dbReference type="Gene3D" id="3.40.50.150">
    <property type="entry name" value="Vaccinia Virus protein VP39"/>
    <property type="match status" value="1"/>
</dbReference>
<evidence type="ECO:0000313" key="3">
    <source>
        <dbReference type="EMBL" id="CAE0359765.1"/>
    </source>
</evidence>
<dbReference type="PANTHER" id="PTHR14614:SF130">
    <property type="entry name" value="PROTEIN-LYSINE N-METHYLTRANSFERASE EEF2KMT"/>
    <property type="match status" value="1"/>
</dbReference>
<dbReference type="InterPro" id="IPR029063">
    <property type="entry name" value="SAM-dependent_MTases_sf"/>
</dbReference>
<dbReference type="InterPro" id="IPR036770">
    <property type="entry name" value="Ankyrin_rpt-contain_sf"/>
</dbReference>
<gene>
    <name evidence="3" type="ORF">ALAG00032_LOCUS494</name>
</gene>
<dbReference type="InterPro" id="IPR002110">
    <property type="entry name" value="Ankyrin_rpt"/>
</dbReference>
<keyword evidence="1" id="KW-0040">ANK repeat</keyword>
<dbReference type="SMART" id="SM00248">
    <property type="entry name" value="ANK"/>
    <property type="match status" value="3"/>
</dbReference>
<feature type="compositionally biased region" description="Basic and acidic residues" evidence="2">
    <location>
        <begin position="425"/>
        <end position="445"/>
    </location>
</feature>
<dbReference type="AlphaFoldDB" id="A0A7S3NGL5"/>
<organism evidence="3">
    <name type="scientific">Aureoumbra lagunensis</name>
    <dbReference type="NCBI Taxonomy" id="44058"/>
    <lineage>
        <taxon>Eukaryota</taxon>
        <taxon>Sar</taxon>
        <taxon>Stramenopiles</taxon>
        <taxon>Ochrophyta</taxon>
        <taxon>Pelagophyceae</taxon>
        <taxon>Pelagomonadales</taxon>
        <taxon>Aureoumbra</taxon>
    </lineage>
</organism>
<dbReference type="PANTHER" id="PTHR14614">
    <property type="entry name" value="HEPATOCELLULAR CARCINOMA-ASSOCIATED ANTIGEN"/>
    <property type="match status" value="1"/>
</dbReference>